<feature type="transmembrane region" description="Helical" evidence="1">
    <location>
        <begin position="155"/>
        <end position="172"/>
    </location>
</feature>
<proteinExistence type="predicted"/>
<dbReference type="RefSeq" id="WP_397024924.1">
    <property type="nucleotide sequence ID" value="NZ_JBITMB010000009.1"/>
</dbReference>
<organism evidence="2 3">
    <name type="scientific">Nonomuraea indica</name>
    <dbReference type="NCBI Taxonomy" id="1581193"/>
    <lineage>
        <taxon>Bacteria</taxon>
        <taxon>Bacillati</taxon>
        <taxon>Actinomycetota</taxon>
        <taxon>Actinomycetes</taxon>
        <taxon>Streptosporangiales</taxon>
        <taxon>Streptosporangiaceae</taxon>
        <taxon>Nonomuraea</taxon>
    </lineage>
</organism>
<keyword evidence="1" id="KW-0812">Transmembrane</keyword>
<evidence type="ECO:0000313" key="2">
    <source>
        <dbReference type="EMBL" id="MFI7444660.1"/>
    </source>
</evidence>
<feature type="transmembrane region" description="Helical" evidence="1">
    <location>
        <begin position="83"/>
        <end position="102"/>
    </location>
</feature>
<gene>
    <name evidence="2" type="ORF">ACIBP5_32210</name>
</gene>
<name>A0ABW8AD26_9ACTN</name>
<feature type="transmembrane region" description="Helical" evidence="1">
    <location>
        <begin position="122"/>
        <end position="143"/>
    </location>
</feature>
<feature type="transmembrane region" description="Helical" evidence="1">
    <location>
        <begin position="178"/>
        <end position="200"/>
    </location>
</feature>
<keyword evidence="1" id="KW-0472">Membrane</keyword>
<protein>
    <submittedName>
        <fullName evidence="2">DUF998 domain-containing protein</fullName>
    </submittedName>
</protein>
<keyword evidence="1" id="KW-1133">Transmembrane helix</keyword>
<reference evidence="2 3" key="1">
    <citation type="submission" date="2024-10" db="EMBL/GenBank/DDBJ databases">
        <title>The Natural Products Discovery Center: Release of the First 8490 Sequenced Strains for Exploring Actinobacteria Biosynthetic Diversity.</title>
        <authorList>
            <person name="Kalkreuter E."/>
            <person name="Kautsar S.A."/>
            <person name="Yang D."/>
            <person name="Bader C.D."/>
            <person name="Teijaro C.N."/>
            <person name="Fluegel L."/>
            <person name="Davis C.M."/>
            <person name="Simpson J.R."/>
            <person name="Lauterbach L."/>
            <person name="Steele A.D."/>
            <person name="Gui C."/>
            <person name="Meng S."/>
            <person name="Li G."/>
            <person name="Viehrig K."/>
            <person name="Ye F."/>
            <person name="Su P."/>
            <person name="Kiefer A.F."/>
            <person name="Nichols A."/>
            <person name="Cepeda A.J."/>
            <person name="Yan W."/>
            <person name="Fan B."/>
            <person name="Jiang Y."/>
            <person name="Adhikari A."/>
            <person name="Zheng C.-J."/>
            <person name="Schuster L."/>
            <person name="Cowan T.M."/>
            <person name="Smanski M.J."/>
            <person name="Chevrette M.G."/>
            <person name="De Carvalho L.P.S."/>
            <person name="Shen B."/>
        </authorList>
    </citation>
    <scope>NUCLEOTIDE SEQUENCE [LARGE SCALE GENOMIC DNA]</scope>
    <source>
        <strain evidence="2 3">NPDC049503</strain>
    </source>
</reference>
<evidence type="ECO:0000256" key="1">
    <source>
        <dbReference type="SAM" id="Phobius"/>
    </source>
</evidence>
<sequence length="213" mass="21802">MIDKRTRLFLAGGAVGTPLFFAVALAQIPAADGFELGPHMISQLAAGELGWIQVAGFTVTGVLFLLTAVGVRRTLTDGPGRTWLHRLVAVFGAGLIAAGVLVADPAAGFPVGAAAETTWHGIGHGVAAMVSGIALAGATLVLARRDLAQGRRARAAAGVAVTLVYLVLPYVYPPEMGTLFALGSAVAWSWLAASALRLAARPAPVVVARPRHA</sequence>
<dbReference type="InterPro" id="IPR009339">
    <property type="entry name" value="DUF998"/>
</dbReference>
<comment type="caution">
    <text evidence="2">The sequence shown here is derived from an EMBL/GenBank/DDBJ whole genome shotgun (WGS) entry which is preliminary data.</text>
</comment>
<accession>A0ABW8AD26</accession>
<evidence type="ECO:0000313" key="3">
    <source>
        <dbReference type="Proteomes" id="UP001612928"/>
    </source>
</evidence>
<dbReference type="Pfam" id="PF06197">
    <property type="entry name" value="DUF998"/>
    <property type="match status" value="1"/>
</dbReference>
<feature type="transmembrane region" description="Helical" evidence="1">
    <location>
        <begin position="50"/>
        <end position="71"/>
    </location>
</feature>
<dbReference type="Proteomes" id="UP001612928">
    <property type="component" value="Unassembled WGS sequence"/>
</dbReference>
<dbReference type="EMBL" id="JBITMB010000009">
    <property type="protein sequence ID" value="MFI7444660.1"/>
    <property type="molecule type" value="Genomic_DNA"/>
</dbReference>
<keyword evidence="3" id="KW-1185">Reference proteome</keyword>